<keyword evidence="8" id="KW-1185">Reference proteome</keyword>
<evidence type="ECO:0000256" key="2">
    <source>
        <dbReference type="ARBA" id="ARBA00022630"/>
    </source>
</evidence>
<keyword evidence="5" id="KW-0503">Monooxygenase</keyword>
<evidence type="ECO:0000256" key="3">
    <source>
        <dbReference type="ARBA" id="ARBA00022827"/>
    </source>
</evidence>
<dbReference type="AlphaFoldDB" id="A0A168F4A3"/>
<dbReference type="Gene3D" id="3.50.50.60">
    <property type="entry name" value="FAD/NAD(P)-binding domain"/>
    <property type="match status" value="1"/>
</dbReference>
<evidence type="ECO:0000313" key="7">
    <source>
        <dbReference type="EMBL" id="KZZ99457.1"/>
    </source>
</evidence>
<dbReference type="PRINTS" id="PR00420">
    <property type="entry name" value="RNGMNOXGNASE"/>
</dbReference>
<dbReference type="OrthoDB" id="47494at2759"/>
<evidence type="ECO:0000259" key="6">
    <source>
        <dbReference type="Pfam" id="PF01494"/>
    </source>
</evidence>
<comment type="caution">
    <text evidence="7">The sequence shown here is derived from an EMBL/GenBank/DDBJ whole genome shotgun (WGS) entry which is preliminary data.</text>
</comment>
<feature type="domain" description="FAD-binding" evidence="6">
    <location>
        <begin position="127"/>
        <end position="372"/>
    </location>
</feature>
<dbReference type="InterPro" id="IPR036188">
    <property type="entry name" value="FAD/NAD-bd_sf"/>
</dbReference>
<dbReference type="GO" id="GO:0004497">
    <property type="term" value="F:monooxygenase activity"/>
    <property type="evidence" value="ECO:0007669"/>
    <property type="project" value="UniProtKB-KW"/>
</dbReference>
<keyword evidence="4" id="KW-0560">Oxidoreductase</keyword>
<evidence type="ECO:0000313" key="8">
    <source>
        <dbReference type="Proteomes" id="UP000078544"/>
    </source>
</evidence>
<organism evidence="7 8">
    <name type="scientific">Moelleriella libera RCEF 2490</name>
    <dbReference type="NCBI Taxonomy" id="1081109"/>
    <lineage>
        <taxon>Eukaryota</taxon>
        <taxon>Fungi</taxon>
        <taxon>Dikarya</taxon>
        <taxon>Ascomycota</taxon>
        <taxon>Pezizomycotina</taxon>
        <taxon>Sordariomycetes</taxon>
        <taxon>Hypocreomycetidae</taxon>
        <taxon>Hypocreales</taxon>
        <taxon>Clavicipitaceae</taxon>
        <taxon>Moelleriella</taxon>
    </lineage>
</organism>
<dbReference type="PANTHER" id="PTHR47178">
    <property type="entry name" value="MONOOXYGENASE, FAD-BINDING"/>
    <property type="match status" value="1"/>
</dbReference>
<proteinExistence type="predicted"/>
<evidence type="ECO:0000256" key="4">
    <source>
        <dbReference type="ARBA" id="ARBA00023002"/>
    </source>
</evidence>
<keyword evidence="2" id="KW-0285">Flavoprotein</keyword>
<keyword evidence="3" id="KW-0274">FAD</keyword>
<dbReference type="EMBL" id="AZGY01000003">
    <property type="protein sequence ID" value="KZZ99457.1"/>
    <property type="molecule type" value="Genomic_DNA"/>
</dbReference>
<accession>A0A168F4A3</accession>
<reference evidence="7 8" key="1">
    <citation type="journal article" date="2016" name="Genome Biol. Evol.">
        <title>Divergent and convergent evolution of fungal pathogenicity.</title>
        <authorList>
            <person name="Shang Y."/>
            <person name="Xiao G."/>
            <person name="Zheng P."/>
            <person name="Cen K."/>
            <person name="Zhan S."/>
            <person name="Wang C."/>
        </authorList>
    </citation>
    <scope>NUCLEOTIDE SEQUENCE [LARGE SCALE GENOMIC DNA]</scope>
    <source>
        <strain evidence="7 8">RCEF 2490</strain>
    </source>
</reference>
<dbReference type="SUPFAM" id="SSF51905">
    <property type="entry name" value="FAD/NAD(P)-binding domain"/>
    <property type="match status" value="1"/>
</dbReference>
<evidence type="ECO:0000256" key="5">
    <source>
        <dbReference type="ARBA" id="ARBA00023033"/>
    </source>
</evidence>
<dbReference type="STRING" id="1081109.A0A168F4A3"/>
<dbReference type="PANTHER" id="PTHR47178:SF3">
    <property type="entry name" value="FAD-BINDING DOMAIN-CONTAINING PROTEIN"/>
    <property type="match status" value="1"/>
</dbReference>
<sequence length="400" mass="43799">MAIIQVGGQKSVAIVGAGLTGLLAAHGLQQRGFRVVVLEQDASIEARPRDWSILIHWAMPIFEKLVPPDILADLCKAFCNPDLEFDDKVESLPCYNGVTGHLLFQSKTPGARRLSRQKLRRLLSRRVDIKWNKTAVNLAPTREGVRVCFEDGDMFEANYLLGADGSSSKIRELLLGADAACPQPSGFLFASGITDFADASKTRSIVKAHPVAALMMGTGSVGAVGVMSVNDSGDESNWTTFWTKVWRGEGINLKGPEALEYIRQNTEPLRDVFQWAVDWTPADSTVHINEMKYWSPIAWENLGGRVTLAGDAAHPMLIFRGQGFQHSIVDADNFVKMLAKLELSEGLTAGREEAFAAYDAELVERGSTAVQQSLDEAEKSLDADKIKHMLMVTNGHGRST</sequence>
<evidence type="ECO:0000256" key="1">
    <source>
        <dbReference type="ARBA" id="ARBA00001974"/>
    </source>
</evidence>
<dbReference type="Proteomes" id="UP000078544">
    <property type="component" value="Unassembled WGS sequence"/>
</dbReference>
<dbReference type="GO" id="GO:0071949">
    <property type="term" value="F:FAD binding"/>
    <property type="evidence" value="ECO:0007669"/>
    <property type="project" value="InterPro"/>
</dbReference>
<gene>
    <name evidence="7" type="ORF">AAL_02029</name>
</gene>
<protein>
    <submittedName>
        <fullName evidence="7">Aromatic-ring hydroxylase-like protein</fullName>
    </submittedName>
</protein>
<comment type="cofactor">
    <cofactor evidence="1">
        <name>FAD</name>
        <dbReference type="ChEBI" id="CHEBI:57692"/>
    </cofactor>
</comment>
<name>A0A168F4A3_9HYPO</name>
<dbReference type="Pfam" id="PF01494">
    <property type="entry name" value="FAD_binding_3"/>
    <property type="match status" value="1"/>
</dbReference>
<dbReference type="Pfam" id="PF13450">
    <property type="entry name" value="NAD_binding_8"/>
    <property type="match status" value="1"/>
</dbReference>
<dbReference type="InterPro" id="IPR002938">
    <property type="entry name" value="FAD-bd"/>
</dbReference>